<dbReference type="InterPro" id="IPR019160">
    <property type="entry name" value="Sec3_CC"/>
</dbReference>
<evidence type="ECO:0000313" key="9">
    <source>
        <dbReference type="Proteomes" id="UP000317494"/>
    </source>
</evidence>
<comment type="similarity">
    <text evidence="1">Belongs to the SEC3 family.</text>
</comment>
<feature type="domain" description="Exocyst complex component Sec3 C-terminal" evidence="7">
    <location>
        <begin position="380"/>
        <end position="690"/>
    </location>
</feature>
<sequence length="710" mass="80249">MGQDVHQIEMRNKGMQVVASNQKQLVQEMEQFLARLKLPGFIIEILRNEPLDDSDGIAQCEDATLRLKRAIEAKFDNGLGEMRAVQERISLYTSHANTFATRLSDHFKKLLNSLVESTLNDKSREPKRGAPRLPSHEVLEIALFKLRNLLLWLRDFDAKKFQSMQEIYTIEMARLYGRDIQALVEPMRMQHLQKRTGLDEAYLFTLPTVSATSAASNALKSAVNTSRETLATLKGEKEKGGRPPTAPPGKGAGAWRPGHRRKGTKDSIDSSEYTPPLKSGVPDGQDIMSPRTMGNRRDSASSTDRESTVEMDDKLLPDEAVSFVLSHIIPCMIREQNYLSDLFSLDKPPLDSQATLDDTPHSQSAVRALQDEWAKPHDAIGDIKIAKKHHDMLEVIFDSLKDELYLLIESGLKYDSTFAIGMMVRSEAYIRELESTAHTYPISFLEEVNKKLATIFSKFLDDQLRAIDDSKVSRRRVGVLPSFKTFPNFVVRMERMLDKSEGGARTVVTSAYERVVKAMFDALDTVGKAAAKDAAVASDEKEQVNAHILTIENMHYFAQQIKARGVSFLDPFLAQARSTYDTNLNAYVKVVIRRPLGKLLEFFEGIEHALKSAASEEVSYRVQFNKNALKDVIKKYPGKEIKKGLEALYKRVDKHFSEELGLLPVVWKATQEEVLQRLRWFEELVLRCYPESGIRLEISIDDVLPNVANL</sequence>
<dbReference type="Proteomes" id="UP000317494">
    <property type="component" value="Unassembled WGS sequence"/>
</dbReference>
<evidence type="ECO:0000256" key="4">
    <source>
        <dbReference type="ARBA" id="ARBA00023054"/>
    </source>
</evidence>
<name>A0A507C417_9FUNG</name>
<dbReference type="VEuPathDB" id="FungiDB:SeMB42_g07361"/>
<dbReference type="STRING" id="286115.A0A507C417"/>
<evidence type="ECO:0000256" key="5">
    <source>
        <dbReference type="SAM" id="MobiDB-lite"/>
    </source>
</evidence>
<feature type="domain" description="Exocyst complex component Sec3 coiled-coil" evidence="6">
    <location>
        <begin position="3"/>
        <end position="72"/>
    </location>
</feature>
<keyword evidence="3" id="KW-0268">Exocytosis</keyword>
<dbReference type="InterPro" id="IPR048628">
    <property type="entry name" value="Sec3_C"/>
</dbReference>
<feature type="region of interest" description="Disordered" evidence="5">
    <location>
        <begin position="232"/>
        <end position="310"/>
    </location>
</feature>
<dbReference type="GO" id="GO:0006893">
    <property type="term" value="P:Golgi to plasma membrane transport"/>
    <property type="evidence" value="ECO:0007669"/>
    <property type="project" value="TreeGrafter"/>
</dbReference>
<evidence type="ECO:0000256" key="1">
    <source>
        <dbReference type="ARBA" id="ARBA00006518"/>
    </source>
</evidence>
<reference evidence="8 9" key="1">
    <citation type="journal article" date="2019" name="Sci. Rep.">
        <title>Comparative genomics of chytrid fungi reveal insights into the obligate biotrophic and pathogenic lifestyle of Synchytrium endobioticum.</title>
        <authorList>
            <person name="van de Vossenberg B.T.L.H."/>
            <person name="Warris S."/>
            <person name="Nguyen H.D.T."/>
            <person name="van Gent-Pelzer M.P.E."/>
            <person name="Joly D.L."/>
            <person name="van de Geest H.C."/>
            <person name="Bonants P.J.M."/>
            <person name="Smith D.S."/>
            <person name="Levesque C.A."/>
            <person name="van der Lee T.A.J."/>
        </authorList>
    </citation>
    <scope>NUCLEOTIDE SEQUENCE [LARGE SCALE GENOMIC DNA]</scope>
    <source>
        <strain evidence="8 9">MB42</strain>
    </source>
</reference>
<dbReference type="EMBL" id="QEAN01000509">
    <property type="protein sequence ID" value="TPX34128.1"/>
    <property type="molecule type" value="Genomic_DNA"/>
</dbReference>
<gene>
    <name evidence="8" type="ORF">SeMB42_g07361</name>
</gene>
<proteinExistence type="inferred from homology"/>
<dbReference type="GO" id="GO:0006887">
    <property type="term" value="P:exocytosis"/>
    <property type="evidence" value="ECO:0007669"/>
    <property type="project" value="UniProtKB-KW"/>
</dbReference>
<organism evidence="8 9">
    <name type="scientific">Synchytrium endobioticum</name>
    <dbReference type="NCBI Taxonomy" id="286115"/>
    <lineage>
        <taxon>Eukaryota</taxon>
        <taxon>Fungi</taxon>
        <taxon>Fungi incertae sedis</taxon>
        <taxon>Chytridiomycota</taxon>
        <taxon>Chytridiomycota incertae sedis</taxon>
        <taxon>Chytridiomycetes</taxon>
        <taxon>Synchytriales</taxon>
        <taxon>Synchytriaceae</taxon>
        <taxon>Synchytrium</taxon>
    </lineage>
</organism>
<evidence type="ECO:0000256" key="2">
    <source>
        <dbReference type="ARBA" id="ARBA00022448"/>
    </source>
</evidence>
<keyword evidence="4" id="KW-0175">Coiled coil</keyword>
<feature type="compositionally biased region" description="Basic and acidic residues" evidence="5">
    <location>
        <begin position="295"/>
        <end position="310"/>
    </location>
</feature>
<dbReference type="Pfam" id="PF20654">
    <property type="entry name" value="Sec3_C-term"/>
    <property type="match status" value="1"/>
</dbReference>
<dbReference type="Pfam" id="PF09763">
    <property type="entry name" value="Sec3_CC"/>
    <property type="match status" value="1"/>
</dbReference>
<dbReference type="PANTHER" id="PTHR16092">
    <property type="entry name" value="SEC3/SYNTAXIN-RELATED"/>
    <property type="match status" value="1"/>
</dbReference>
<evidence type="ECO:0000256" key="3">
    <source>
        <dbReference type="ARBA" id="ARBA00022483"/>
    </source>
</evidence>
<evidence type="ECO:0000259" key="6">
    <source>
        <dbReference type="Pfam" id="PF09763"/>
    </source>
</evidence>
<accession>A0A507C417</accession>
<keyword evidence="9" id="KW-1185">Reference proteome</keyword>
<dbReference type="AlphaFoldDB" id="A0A507C417"/>
<dbReference type="GO" id="GO:0000145">
    <property type="term" value="C:exocyst"/>
    <property type="evidence" value="ECO:0007669"/>
    <property type="project" value="InterPro"/>
</dbReference>
<keyword evidence="2" id="KW-0813">Transport</keyword>
<dbReference type="PANTHER" id="PTHR16092:SF14">
    <property type="entry name" value="EXOCYST COMPLEX COMPONENT 1 ISOFORM X1"/>
    <property type="match status" value="1"/>
</dbReference>
<protein>
    <submittedName>
        <fullName evidence="8">Uncharacterized protein</fullName>
    </submittedName>
</protein>
<comment type="caution">
    <text evidence="8">The sequence shown here is derived from an EMBL/GenBank/DDBJ whole genome shotgun (WGS) entry which is preliminary data.</text>
</comment>
<evidence type="ECO:0000313" key="8">
    <source>
        <dbReference type="EMBL" id="TPX34128.1"/>
    </source>
</evidence>
<evidence type="ECO:0000259" key="7">
    <source>
        <dbReference type="Pfam" id="PF20654"/>
    </source>
</evidence>
<dbReference type="GO" id="GO:0005886">
    <property type="term" value="C:plasma membrane"/>
    <property type="evidence" value="ECO:0007669"/>
    <property type="project" value="TreeGrafter"/>
</dbReference>
<dbReference type="GO" id="GO:0005546">
    <property type="term" value="F:phosphatidylinositol-4,5-bisphosphate binding"/>
    <property type="evidence" value="ECO:0007669"/>
    <property type="project" value="TreeGrafter"/>
</dbReference>